<keyword evidence="1" id="KW-0812">Transmembrane</keyword>
<protein>
    <recommendedName>
        <fullName evidence="4">PEGA domain-containing protein</fullName>
    </recommendedName>
</protein>
<comment type="caution">
    <text evidence="2">The sequence shown here is derived from an EMBL/GenBank/DDBJ whole genome shotgun (WGS) entry which is preliminary data.</text>
</comment>
<proteinExistence type="predicted"/>
<evidence type="ECO:0000313" key="3">
    <source>
        <dbReference type="Proteomes" id="UP000177346"/>
    </source>
</evidence>
<dbReference type="AlphaFoldDB" id="A0A1F5XHH8"/>
<evidence type="ECO:0008006" key="4">
    <source>
        <dbReference type="Google" id="ProtNLM"/>
    </source>
</evidence>
<name>A0A1F5XHH8_9BACT</name>
<sequence>MLTKRKRRVFFYISIFVFLFAALPIIFYSQGYRLGEDFALHKTGGVFIRTSESGALVRADKKNKQTSLINKSALVKNLLPGDYQISAEKEGFWPWSKRIEVLPEIVAERNALLVPKSPNMENLGTTSPRIEIPKPPYPSIKKFWEIPTTRDFIVLGEDGNFYKNRDNLDISGLWGATTYNILKSNKSSFFDENFLRIIYWDAHSIDAYWFGDFGLAPKWQKARELHVFYSDSELADARFYPGWEDYLIVVSGDGIYTLEMDASGGQNIAPLYKGEKPKIVFMDKEIPALVIFDSGQYIRIKL</sequence>
<dbReference type="Proteomes" id="UP000177346">
    <property type="component" value="Unassembled WGS sequence"/>
</dbReference>
<dbReference type="EMBL" id="MFIF01000006">
    <property type="protein sequence ID" value="OGF87340.1"/>
    <property type="molecule type" value="Genomic_DNA"/>
</dbReference>
<organism evidence="2 3">
    <name type="scientific">Candidatus Giovannonibacteria bacterium RIFCSPLOWO2_01_FULL_46_32</name>
    <dbReference type="NCBI Taxonomy" id="1798353"/>
    <lineage>
        <taxon>Bacteria</taxon>
        <taxon>Candidatus Giovannoniibacteriota</taxon>
    </lineage>
</organism>
<evidence type="ECO:0000256" key="1">
    <source>
        <dbReference type="SAM" id="Phobius"/>
    </source>
</evidence>
<reference evidence="2 3" key="1">
    <citation type="journal article" date="2016" name="Nat. Commun.">
        <title>Thousands of microbial genomes shed light on interconnected biogeochemical processes in an aquifer system.</title>
        <authorList>
            <person name="Anantharaman K."/>
            <person name="Brown C.T."/>
            <person name="Hug L.A."/>
            <person name="Sharon I."/>
            <person name="Castelle C.J."/>
            <person name="Probst A.J."/>
            <person name="Thomas B.C."/>
            <person name="Singh A."/>
            <person name="Wilkins M.J."/>
            <person name="Karaoz U."/>
            <person name="Brodie E.L."/>
            <person name="Williams K.H."/>
            <person name="Hubbard S.S."/>
            <person name="Banfield J.F."/>
        </authorList>
    </citation>
    <scope>NUCLEOTIDE SEQUENCE [LARGE SCALE GENOMIC DNA]</scope>
</reference>
<evidence type="ECO:0000313" key="2">
    <source>
        <dbReference type="EMBL" id="OGF87340.1"/>
    </source>
</evidence>
<gene>
    <name evidence="2" type="ORF">A3B19_03940</name>
</gene>
<keyword evidence="1" id="KW-0472">Membrane</keyword>
<accession>A0A1F5XHH8</accession>
<keyword evidence="1" id="KW-1133">Transmembrane helix</keyword>
<feature type="transmembrane region" description="Helical" evidence="1">
    <location>
        <begin position="9"/>
        <end position="28"/>
    </location>
</feature>